<dbReference type="InterPro" id="IPR013320">
    <property type="entry name" value="ConA-like_dom_sf"/>
</dbReference>
<protein>
    <recommendedName>
        <fullName evidence="3">GH16 domain-containing protein</fullName>
    </recommendedName>
</protein>
<evidence type="ECO:0000313" key="4">
    <source>
        <dbReference type="EMBL" id="TPX18029.1"/>
    </source>
</evidence>
<dbReference type="InParanoid" id="A0A507BKM8"/>
<dbReference type="SUPFAM" id="SSF49899">
    <property type="entry name" value="Concanavalin A-like lectins/glucanases"/>
    <property type="match status" value="1"/>
</dbReference>
<dbReference type="InterPro" id="IPR050546">
    <property type="entry name" value="Glycosyl_Hydrlase_16"/>
</dbReference>
<keyword evidence="2" id="KW-0812">Transmembrane</keyword>
<dbReference type="Gene3D" id="2.60.120.200">
    <property type="match status" value="1"/>
</dbReference>
<feature type="compositionally biased region" description="Low complexity" evidence="1">
    <location>
        <begin position="1"/>
        <end position="23"/>
    </location>
</feature>
<evidence type="ECO:0000259" key="3">
    <source>
        <dbReference type="PROSITE" id="PS51762"/>
    </source>
</evidence>
<accession>A0A507BKM8</accession>
<dbReference type="PANTHER" id="PTHR10963">
    <property type="entry name" value="GLYCOSYL HYDROLASE-RELATED"/>
    <property type="match status" value="1"/>
</dbReference>
<evidence type="ECO:0000313" key="5">
    <source>
        <dbReference type="Proteomes" id="UP000319257"/>
    </source>
</evidence>
<dbReference type="Proteomes" id="UP000319257">
    <property type="component" value="Unassembled WGS sequence"/>
</dbReference>
<dbReference type="PANTHER" id="PTHR10963:SF62">
    <property type="entry name" value="GLUCAN 1,3-BETA-GLUCOSIDASE"/>
    <property type="match status" value="1"/>
</dbReference>
<dbReference type="STRING" id="1093900.A0A507BKM8"/>
<dbReference type="OrthoDB" id="4781at2759"/>
<organism evidence="4 5">
    <name type="scientific">Thyridium curvatum</name>
    <dbReference type="NCBI Taxonomy" id="1093900"/>
    <lineage>
        <taxon>Eukaryota</taxon>
        <taxon>Fungi</taxon>
        <taxon>Dikarya</taxon>
        <taxon>Ascomycota</taxon>
        <taxon>Pezizomycotina</taxon>
        <taxon>Sordariomycetes</taxon>
        <taxon>Sordariomycetidae</taxon>
        <taxon>Thyridiales</taxon>
        <taxon>Thyridiaceae</taxon>
        <taxon>Thyridium</taxon>
    </lineage>
</organism>
<dbReference type="GeneID" id="41979342"/>
<comment type="caution">
    <text evidence="4">The sequence shown here is derived from an EMBL/GenBank/DDBJ whole genome shotgun (WGS) entry which is preliminary data.</text>
</comment>
<dbReference type="PROSITE" id="PS51762">
    <property type="entry name" value="GH16_2"/>
    <property type="match status" value="1"/>
</dbReference>
<feature type="region of interest" description="Disordered" evidence="1">
    <location>
        <begin position="1"/>
        <end position="50"/>
    </location>
</feature>
<feature type="transmembrane region" description="Helical" evidence="2">
    <location>
        <begin position="143"/>
        <end position="166"/>
    </location>
</feature>
<sequence length="524" mass="58397">MAASRSNSVSRPPVSRRSSTNPPAVSRNASVGSRIVPPTPGVHSPGLQSPGFLSPGHGFDFGFNEIDVSRGGNCFQSFSVPHLPSQDDRFSVTSPRLRHSRFLSASHSMASAKTYKPRPYFKSRRIRKGTIDRPELRERDPRAVWITLIPCIGFAIGAIMIAFFSYRGYTSISNYEYCTVFVDDFSNGFNTSIWTKEVETGGFGGGSFEMTTGGDENVFVRDNQLVIKPTIWDKTYIDNTRLVNLTADGTCTSTSPDNCVLSANLTAGEIVQPVKSGRISTKKFHVIRYGRVDMTVKVARGDWLLSQLMMWPAENYYGAWPASGEIDIGMIRGNNYSYGKGEGNQLLQSSLHWGPDPTTDRWQTTNAVRNALVGQTWGDEFHRFGVEWTKNYLFTWVDSRLAQVEYVKFNQDFFDLGGYGPTYKNGSKIVNPWVTKGATHATPFDRPFYLVIGLTVGGTSGWFADGVQDKPWADASLKPRKDFWDGRDQWAPTWSKPGYGEMIVEKVAMYQQCDNGATDLSAFD</sequence>
<evidence type="ECO:0000256" key="1">
    <source>
        <dbReference type="SAM" id="MobiDB-lite"/>
    </source>
</evidence>
<keyword evidence="5" id="KW-1185">Reference proteome</keyword>
<dbReference type="Pfam" id="PF00722">
    <property type="entry name" value="Glyco_hydro_16"/>
    <property type="match status" value="1"/>
</dbReference>
<proteinExistence type="predicted"/>
<keyword evidence="2" id="KW-0472">Membrane</keyword>
<name>A0A507BKM8_9PEZI</name>
<keyword evidence="2" id="KW-1133">Transmembrane helix</keyword>
<gene>
    <name evidence="4" type="ORF">E0L32_011895</name>
</gene>
<dbReference type="GO" id="GO:0005975">
    <property type="term" value="P:carbohydrate metabolic process"/>
    <property type="evidence" value="ECO:0007669"/>
    <property type="project" value="InterPro"/>
</dbReference>
<feature type="domain" description="GH16" evidence="3">
    <location>
        <begin position="170"/>
        <end position="515"/>
    </location>
</feature>
<dbReference type="RefSeq" id="XP_030999740.1">
    <property type="nucleotide sequence ID" value="XM_031134675.1"/>
</dbReference>
<dbReference type="EMBL" id="SKBQ01000123">
    <property type="protein sequence ID" value="TPX18029.1"/>
    <property type="molecule type" value="Genomic_DNA"/>
</dbReference>
<dbReference type="InterPro" id="IPR000757">
    <property type="entry name" value="Beta-glucanase-like"/>
</dbReference>
<evidence type="ECO:0000256" key="2">
    <source>
        <dbReference type="SAM" id="Phobius"/>
    </source>
</evidence>
<reference evidence="4 5" key="1">
    <citation type="submission" date="2019-06" db="EMBL/GenBank/DDBJ databases">
        <title>Draft genome sequence of the filamentous fungus Phialemoniopsis curvata isolated from diesel fuel.</title>
        <authorList>
            <person name="Varaljay V.A."/>
            <person name="Lyon W.J."/>
            <person name="Crouch A.L."/>
            <person name="Drake C.E."/>
            <person name="Hollomon J.M."/>
            <person name="Nadeau L.J."/>
            <person name="Nunn H.S."/>
            <person name="Stevenson B.S."/>
            <person name="Bojanowski C.L."/>
            <person name="Crookes-Goodson W.J."/>
        </authorList>
    </citation>
    <scope>NUCLEOTIDE SEQUENCE [LARGE SCALE GENOMIC DNA]</scope>
    <source>
        <strain evidence="4 5">D216</strain>
    </source>
</reference>
<dbReference type="AlphaFoldDB" id="A0A507BKM8"/>
<dbReference type="GO" id="GO:0004553">
    <property type="term" value="F:hydrolase activity, hydrolyzing O-glycosyl compounds"/>
    <property type="evidence" value="ECO:0007669"/>
    <property type="project" value="InterPro"/>
</dbReference>